<evidence type="ECO:0000256" key="2">
    <source>
        <dbReference type="ARBA" id="ARBA00022679"/>
    </source>
</evidence>
<sequence>MIASELIDYIHNLLPESDPILQEIEQRANELYIPILDPESARFLEVLLMMKKPKRVLEVGTAIAYSTIRMARRIEGTITTLEVDPERAAEARMNLQRTGLTHKVDLIEGDAFEWIPRLDRFDLIFLDAAKGQYPRFLDLLLPHLETGGLLISDNIFFHGLVPGEREVKHKLRTIVNRLREYNRILAFHPELETTFLPLGDGMAISVKK</sequence>
<comment type="subunit">
    <text evidence="4">Homodimer.</text>
</comment>
<dbReference type="EC" id="2.1.1.-" evidence="4"/>
<keyword evidence="6" id="KW-1185">Reference proteome</keyword>
<comment type="catalytic activity">
    <reaction evidence="4">
        <text>5-hydroxyuridine(34) in tRNA + S-adenosyl-L-methionine = 5-methoxyuridine(34) in tRNA + S-adenosyl-L-homocysteine + H(+)</text>
        <dbReference type="Rhea" id="RHEA:60524"/>
        <dbReference type="Rhea" id="RHEA-COMP:13381"/>
        <dbReference type="Rhea" id="RHEA-COMP:15591"/>
        <dbReference type="ChEBI" id="CHEBI:15378"/>
        <dbReference type="ChEBI" id="CHEBI:57856"/>
        <dbReference type="ChEBI" id="CHEBI:59789"/>
        <dbReference type="ChEBI" id="CHEBI:136877"/>
        <dbReference type="ChEBI" id="CHEBI:143860"/>
    </reaction>
</comment>
<keyword evidence="4" id="KW-0460">Magnesium</keyword>
<comment type="caution">
    <text evidence="5">The sequence shown here is derived from an EMBL/GenBank/DDBJ whole genome shotgun (WGS) entry which is preliminary data.</text>
</comment>
<dbReference type="RefSeq" id="WP_282197922.1">
    <property type="nucleotide sequence ID" value="NZ_BOQE01000001.1"/>
</dbReference>
<feature type="binding site" evidence="4">
    <location>
        <position position="127"/>
    </location>
    <ligand>
        <name>S-adenosyl-L-methionine</name>
        <dbReference type="ChEBI" id="CHEBI:59789"/>
    </ligand>
</feature>
<dbReference type="AlphaFoldDB" id="A0AAV4LAH3"/>
<dbReference type="InterPro" id="IPR002935">
    <property type="entry name" value="SAM_O-MeTrfase"/>
</dbReference>
<dbReference type="PANTHER" id="PTHR10509:SF14">
    <property type="entry name" value="CAFFEOYL-COA O-METHYLTRANSFERASE 3-RELATED"/>
    <property type="match status" value="1"/>
</dbReference>
<dbReference type="GO" id="GO:0030488">
    <property type="term" value="P:tRNA methylation"/>
    <property type="evidence" value="ECO:0007669"/>
    <property type="project" value="UniProtKB-UniRule"/>
</dbReference>
<feature type="binding site" evidence="4">
    <location>
        <position position="36"/>
    </location>
    <ligand>
        <name>S-adenosyl-L-methionine</name>
        <dbReference type="ChEBI" id="CHEBI:59789"/>
    </ligand>
</feature>
<dbReference type="InterPro" id="IPR050362">
    <property type="entry name" value="Cation-dep_OMT"/>
</dbReference>
<dbReference type="CDD" id="cd02440">
    <property type="entry name" value="AdoMet_MTases"/>
    <property type="match status" value="1"/>
</dbReference>
<dbReference type="GO" id="GO:0016300">
    <property type="term" value="F:tRNA (uridine) methyltransferase activity"/>
    <property type="evidence" value="ECO:0007669"/>
    <property type="project" value="UniProtKB-UniRule"/>
</dbReference>
<keyword evidence="3 4" id="KW-0949">S-adenosyl-L-methionine</keyword>
<evidence type="ECO:0000313" key="5">
    <source>
        <dbReference type="EMBL" id="GIM44653.1"/>
    </source>
</evidence>
<feature type="binding site" evidence="4">
    <location>
        <position position="153"/>
    </location>
    <ligand>
        <name>Mg(2+)</name>
        <dbReference type="ChEBI" id="CHEBI:18420"/>
    </ligand>
</feature>
<dbReference type="InterPro" id="IPR043675">
    <property type="entry name" value="TrmR_methyltr"/>
</dbReference>
<protein>
    <recommendedName>
        <fullName evidence="4">tRNA 5-hydroxyuridine methyltransferase</fullName>
        <ecNumber evidence="4">2.1.1.-</ecNumber>
    </recommendedName>
    <alternativeName>
        <fullName evidence="4">ho5U methyltransferase</fullName>
    </alternativeName>
</protein>
<dbReference type="PANTHER" id="PTHR10509">
    <property type="entry name" value="O-METHYLTRANSFERASE-RELATED"/>
    <property type="match status" value="1"/>
</dbReference>
<dbReference type="Gene3D" id="3.40.50.150">
    <property type="entry name" value="Vaccinia Virus protein VP39"/>
    <property type="match status" value="1"/>
</dbReference>
<dbReference type="EMBL" id="BOQE01000001">
    <property type="protein sequence ID" value="GIM44653.1"/>
    <property type="molecule type" value="Genomic_DNA"/>
</dbReference>
<dbReference type="Proteomes" id="UP001057291">
    <property type="component" value="Unassembled WGS sequence"/>
</dbReference>
<feature type="binding site" evidence="4">
    <location>
        <begin position="110"/>
        <end position="111"/>
    </location>
    <ligand>
        <name>S-adenosyl-L-methionine</name>
        <dbReference type="ChEBI" id="CHEBI:59789"/>
    </ligand>
</feature>
<comment type="similarity">
    <text evidence="4">Belongs to the class I-like SAM-binding methyltransferase superfamily. Cation-dependent O-methyltransferase family.</text>
</comment>
<dbReference type="Pfam" id="PF01596">
    <property type="entry name" value="Methyltransf_3"/>
    <property type="match status" value="1"/>
</dbReference>
<dbReference type="GO" id="GO:0008171">
    <property type="term" value="F:O-methyltransferase activity"/>
    <property type="evidence" value="ECO:0007669"/>
    <property type="project" value="InterPro"/>
</dbReference>
<dbReference type="GO" id="GO:0000287">
    <property type="term" value="F:magnesium ion binding"/>
    <property type="evidence" value="ECO:0007669"/>
    <property type="project" value="UniProtKB-UniRule"/>
</dbReference>
<gene>
    <name evidence="4" type="primary">trmR</name>
    <name evidence="5" type="ORF">DNHGIG_02020</name>
</gene>
<keyword evidence="4" id="KW-0479">Metal-binding</keyword>
<feature type="binding site" evidence="4">
    <location>
        <position position="66"/>
    </location>
    <ligand>
        <name>S-adenosyl-L-methionine</name>
        <dbReference type="ChEBI" id="CHEBI:59789"/>
    </ligand>
</feature>
<dbReference type="GO" id="GO:0008757">
    <property type="term" value="F:S-adenosylmethionine-dependent methyltransferase activity"/>
    <property type="evidence" value="ECO:0007669"/>
    <property type="project" value="TreeGrafter"/>
</dbReference>
<dbReference type="HAMAP" id="MF_02217">
    <property type="entry name" value="TrmR_methyltr"/>
    <property type="match status" value="1"/>
</dbReference>
<name>A0AAV4LAH3_9BACL</name>
<feature type="binding site" evidence="4">
    <location>
        <position position="127"/>
    </location>
    <ligand>
        <name>Mg(2+)</name>
        <dbReference type="ChEBI" id="CHEBI:18420"/>
    </ligand>
</feature>
<dbReference type="PROSITE" id="PS51682">
    <property type="entry name" value="SAM_OMT_I"/>
    <property type="match status" value="1"/>
</dbReference>
<organism evidence="5 6">
    <name type="scientific">Collibacillus ludicampi</name>
    <dbReference type="NCBI Taxonomy" id="2771369"/>
    <lineage>
        <taxon>Bacteria</taxon>
        <taxon>Bacillati</taxon>
        <taxon>Bacillota</taxon>
        <taxon>Bacilli</taxon>
        <taxon>Bacillales</taxon>
        <taxon>Alicyclobacillaceae</taxon>
        <taxon>Collibacillus</taxon>
    </lineage>
</organism>
<accession>A0AAV4LAH3</accession>
<keyword evidence="4" id="KW-0819">tRNA processing</keyword>
<dbReference type="InterPro" id="IPR029063">
    <property type="entry name" value="SAM-dependent_MTases_sf"/>
</dbReference>
<proteinExistence type="inferred from homology"/>
<evidence type="ECO:0000256" key="1">
    <source>
        <dbReference type="ARBA" id="ARBA00022603"/>
    </source>
</evidence>
<evidence type="ECO:0000256" key="3">
    <source>
        <dbReference type="ARBA" id="ARBA00022691"/>
    </source>
</evidence>
<reference evidence="5" key="1">
    <citation type="journal article" date="2023" name="Int. J. Syst. Evol. Microbiol.">
        <title>Collibacillus ludicampi gen. nov., sp. nov., a new soil bacterium of the family Alicyclobacillaceae.</title>
        <authorList>
            <person name="Jojima T."/>
            <person name="Ioku Y."/>
            <person name="Fukuta Y."/>
            <person name="Shirasaka N."/>
            <person name="Matsumura Y."/>
            <person name="Mori M."/>
        </authorList>
    </citation>
    <scope>NUCLEOTIDE SEQUENCE</scope>
    <source>
        <strain evidence="5">TP075</strain>
    </source>
</reference>
<evidence type="ECO:0000256" key="4">
    <source>
        <dbReference type="HAMAP-Rule" id="MF_02217"/>
    </source>
</evidence>
<dbReference type="SUPFAM" id="SSF53335">
    <property type="entry name" value="S-adenosyl-L-methionine-dependent methyltransferases"/>
    <property type="match status" value="1"/>
</dbReference>
<comment type="function">
    <text evidence="4">Catalyzes the methylation of 5-hydroxyuridine (ho5U) to form 5-methoxyuridine (mo5U) at position 34 in tRNAs.</text>
</comment>
<feature type="binding site" evidence="4">
    <location>
        <position position="82"/>
    </location>
    <ligand>
        <name>S-adenosyl-L-methionine</name>
        <dbReference type="ChEBI" id="CHEBI:59789"/>
    </ligand>
</feature>
<keyword evidence="1 4" id="KW-0489">Methyltransferase</keyword>
<feature type="binding site" evidence="4">
    <location>
        <position position="154"/>
    </location>
    <ligand>
        <name>Mg(2+)</name>
        <dbReference type="ChEBI" id="CHEBI:18420"/>
    </ligand>
</feature>
<evidence type="ECO:0000313" key="6">
    <source>
        <dbReference type="Proteomes" id="UP001057291"/>
    </source>
</evidence>
<keyword evidence="2 4" id="KW-0808">Transferase</keyword>